<dbReference type="KEGG" id="sna:Snas_5440"/>
<dbReference type="EMBL" id="CP001778">
    <property type="protein sequence ID" value="ADD45072.1"/>
    <property type="molecule type" value="Genomic_DNA"/>
</dbReference>
<proteinExistence type="predicted"/>
<dbReference type="Proteomes" id="UP000000844">
    <property type="component" value="Chromosome"/>
</dbReference>
<dbReference type="eggNOG" id="ENOG5033DY3">
    <property type="taxonomic scope" value="Bacteria"/>
</dbReference>
<reference evidence="1 2" key="1">
    <citation type="journal article" date="2009" name="Stand. Genomic Sci.">
        <title>Complete genome sequence of Stackebrandtia nassauensis type strain (LLR-40K-21).</title>
        <authorList>
            <person name="Munk C."/>
            <person name="Lapidus A."/>
            <person name="Copeland A."/>
            <person name="Jando M."/>
            <person name="Mayilraj S."/>
            <person name="Glavina Del Rio T."/>
            <person name="Nolan M."/>
            <person name="Chen F."/>
            <person name="Lucas S."/>
            <person name="Tice H."/>
            <person name="Cheng J.F."/>
            <person name="Han C."/>
            <person name="Detter J.C."/>
            <person name="Bruce D."/>
            <person name="Goodwin L."/>
            <person name="Chain P."/>
            <person name="Pitluck S."/>
            <person name="Goker M."/>
            <person name="Ovchinikova G."/>
            <person name="Pati A."/>
            <person name="Ivanova N."/>
            <person name="Mavromatis K."/>
            <person name="Chen A."/>
            <person name="Palaniappan K."/>
            <person name="Land M."/>
            <person name="Hauser L."/>
            <person name="Chang Y.J."/>
            <person name="Jeffries C.D."/>
            <person name="Bristow J."/>
            <person name="Eisen J.A."/>
            <person name="Markowitz V."/>
            <person name="Hugenholtz P."/>
            <person name="Kyrpides N.C."/>
            <person name="Klenk H.P."/>
        </authorList>
    </citation>
    <scope>NUCLEOTIDE SEQUENCE [LARGE SCALE GENOMIC DNA]</scope>
    <source>
        <strain evidence="2">DSM 44728 / CIP 108903 / NRRL B-16338 / NBRC 102104 / LLR-40K-21</strain>
    </source>
</reference>
<protein>
    <recommendedName>
        <fullName evidence="3">DUF4238 domain-containing protein</fullName>
    </recommendedName>
</protein>
<dbReference type="Pfam" id="PF14022">
    <property type="entry name" value="DUF4238"/>
    <property type="match status" value="1"/>
</dbReference>
<name>D3PVV1_STANL</name>
<keyword evidence="2" id="KW-1185">Reference proteome</keyword>
<evidence type="ECO:0000313" key="2">
    <source>
        <dbReference type="Proteomes" id="UP000000844"/>
    </source>
</evidence>
<dbReference type="InterPro" id="IPR025332">
    <property type="entry name" value="DUF4238"/>
</dbReference>
<accession>D3PVV1</accession>
<dbReference type="HOGENOM" id="CLU_073001_0_0_11"/>
<sequence>MHKDFYTLNTVDVNQSAFFEKVLGDMEDRAARIIRLVIEDDAWPLDPKSRAVLAEFAAAQYFRGPNQRRHTEQFAATFLKAEISLQGREGVVAYFKDRHGREITEKEADRLWAQATTSNGPPIRVSARTHMEQLARLLPQMIRYFIGRPWLLLRYSGQSLCTSDTPVSIIPRNDHPPEMGVGLMNAWGLALPLSREVGLLMGNPGPLMRALSYEAVAAGVADRLERPSQLPPSFFNTVTIANARRWIFCHPRDKSMIPSDLPEPCDQEILMPVDDFVELGQRIRSSTKRNPDKLLITRCLTSVPQPK</sequence>
<dbReference type="AlphaFoldDB" id="D3PVV1"/>
<organism evidence="1 2">
    <name type="scientific">Stackebrandtia nassauensis (strain DSM 44728 / CIP 108903 / NRRL B-16338 / NBRC 102104 / LLR-40K-21)</name>
    <dbReference type="NCBI Taxonomy" id="446470"/>
    <lineage>
        <taxon>Bacteria</taxon>
        <taxon>Bacillati</taxon>
        <taxon>Actinomycetota</taxon>
        <taxon>Actinomycetes</taxon>
        <taxon>Glycomycetales</taxon>
        <taxon>Glycomycetaceae</taxon>
        <taxon>Stackebrandtia</taxon>
    </lineage>
</organism>
<gene>
    <name evidence="1" type="ordered locus">Snas_5440</name>
</gene>
<evidence type="ECO:0008006" key="3">
    <source>
        <dbReference type="Google" id="ProtNLM"/>
    </source>
</evidence>
<evidence type="ECO:0000313" key="1">
    <source>
        <dbReference type="EMBL" id="ADD45072.1"/>
    </source>
</evidence>